<comment type="similarity">
    <text evidence="1 7">Belongs to the peptidase S11 family.</text>
</comment>
<sequence>MIRPLQRASVLVAALILLLSLSGPVVVTAAPVTLTPPIGVPAPETVTDGCPYQTTPVPPVDESEVVPAGVPSPAPLPVSDPPVGGDLLGGCGVVLAPGAAPVPAGLTAAGWLIADLTAGKVLAAKDPHGRYRPASTIKVLLALVVLDELDLDATITGTQEDDEVEGDAAGVGPGGTYTVRDLLTGLMLVSGNDCAHALARELGGQDAAVEKMNEKAAELGATDTRAASASGLDGPGMSSSPYDEALIFRAALRFPEFVEISRHDELRFPGYPGMPTETTDADGSEPSTETTVETTPSGDPGIDLYNMNQLLYSYPGMIAGKTGYTDDARKTFVGAAERDGRQILIVQMYGLNDGPGSFWRQAEAMLDYGYAQPAEQNIGTLIEEPGQPSESADAEPRDGNRVAAPESESGTDWTVRLFIGLIGALVVVGLVYAGLRMNKRH</sequence>
<evidence type="ECO:0000256" key="3">
    <source>
        <dbReference type="ARBA" id="ARBA00022801"/>
    </source>
</evidence>
<accession>A0ABT4N0J5</accession>
<feature type="signal peptide" evidence="10">
    <location>
        <begin position="1"/>
        <end position="29"/>
    </location>
</feature>
<dbReference type="Proteomes" id="UP001067235">
    <property type="component" value="Unassembled WGS sequence"/>
</dbReference>
<keyword evidence="3" id="KW-0378">Hydrolase</keyword>
<keyword evidence="9" id="KW-0812">Transmembrane</keyword>
<dbReference type="SUPFAM" id="SSF56601">
    <property type="entry name" value="beta-lactamase/transpeptidase-like"/>
    <property type="match status" value="1"/>
</dbReference>
<evidence type="ECO:0000256" key="4">
    <source>
        <dbReference type="ARBA" id="ARBA00022960"/>
    </source>
</evidence>
<dbReference type="Gene3D" id="3.40.710.10">
    <property type="entry name" value="DD-peptidase/beta-lactamase superfamily"/>
    <property type="match status" value="1"/>
</dbReference>
<dbReference type="EMBL" id="JAPWIE010000007">
    <property type="protein sequence ID" value="MCZ4552784.1"/>
    <property type="molecule type" value="Genomic_DNA"/>
</dbReference>
<keyword evidence="2 10" id="KW-0732">Signal</keyword>
<name>A0ABT4N0J5_GORRU</name>
<evidence type="ECO:0000256" key="5">
    <source>
        <dbReference type="ARBA" id="ARBA00022984"/>
    </source>
</evidence>
<evidence type="ECO:0000313" key="12">
    <source>
        <dbReference type="EMBL" id="MCZ4552784.1"/>
    </source>
</evidence>
<dbReference type="Pfam" id="PF00768">
    <property type="entry name" value="Peptidase_S11"/>
    <property type="match status" value="1"/>
</dbReference>
<proteinExistence type="inferred from homology"/>
<evidence type="ECO:0000313" key="13">
    <source>
        <dbReference type="Proteomes" id="UP001067235"/>
    </source>
</evidence>
<evidence type="ECO:0000256" key="6">
    <source>
        <dbReference type="ARBA" id="ARBA00023316"/>
    </source>
</evidence>
<feature type="chain" id="PRO_5045527611" evidence="10">
    <location>
        <begin position="30"/>
        <end position="441"/>
    </location>
</feature>
<dbReference type="RefSeq" id="WP_301573413.1">
    <property type="nucleotide sequence ID" value="NZ_JAPWIE010000007.1"/>
</dbReference>
<keyword evidence="5" id="KW-0573">Peptidoglycan synthesis</keyword>
<dbReference type="PRINTS" id="PR00725">
    <property type="entry name" value="DADACBPTASE1"/>
</dbReference>
<dbReference type="InterPro" id="IPR001967">
    <property type="entry name" value="Peptidase_S11_N"/>
</dbReference>
<protein>
    <submittedName>
        <fullName evidence="12">D-alanyl-D-alanine carboxypeptidase</fullName>
    </submittedName>
</protein>
<organism evidence="12 13">
    <name type="scientific">Gordonia rubripertincta</name>
    <name type="common">Rhodococcus corallinus</name>
    <dbReference type="NCBI Taxonomy" id="36822"/>
    <lineage>
        <taxon>Bacteria</taxon>
        <taxon>Bacillati</taxon>
        <taxon>Actinomycetota</taxon>
        <taxon>Actinomycetes</taxon>
        <taxon>Mycobacteriales</taxon>
        <taxon>Gordoniaceae</taxon>
        <taxon>Gordonia</taxon>
    </lineage>
</organism>
<reference evidence="12" key="1">
    <citation type="submission" date="2022-12" db="EMBL/GenBank/DDBJ databases">
        <authorList>
            <person name="Krivoruchko A.V."/>
            <person name="Elkin A."/>
        </authorList>
    </citation>
    <scope>NUCLEOTIDE SEQUENCE</scope>
    <source>
        <strain evidence="12">IEGM 1388</strain>
    </source>
</reference>
<dbReference type="PANTHER" id="PTHR21581">
    <property type="entry name" value="D-ALANYL-D-ALANINE CARBOXYPEPTIDASE"/>
    <property type="match status" value="1"/>
</dbReference>
<evidence type="ECO:0000256" key="8">
    <source>
        <dbReference type="SAM" id="MobiDB-lite"/>
    </source>
</evidence>
<feature type="domain" description="Peptidase S11 D-alanyl-D-alanine carboxypeptidase A N-terminal" evidence="11">
    <location>
        <begin position="105"/>
        <end position="348"/>
    </location>
</feature>
<dbReference type="InterPro" id="IPR012338">
    <property type="entry name" value="Beta-lactam/transpept-like"/>
</dbReference>
<gene>
    <name evidence="12" type="ORF">O4213_22540</name>
</gene>
<keyword evidence="12" id="KW-0645">Protease</keyword>
<feature type="compositionally biased region" description="Low complexity" evidence="8">
    <location>
        <begin position="284"/>
        <end position="297"/>
    </location>
</feature>
<keyword evidence="9" id="KW-0472">Membrane</keyword>
<evidence type="ECO:0000256" key="10">
    <source>
        <dbReference type="SAM" id="SignalP"/>
    </source>
</evidence>
<keyword evidence="12" id="KW-0121">Carboxypeptidase</keyword>
<dbReference type="GO" id="GO:0004180">
    <property type="term" value="F:carboxypeptidase activity"/>
    <property type="evidence" value="ECO:0007669"/>
    <property type="project" value="UniProtKB-KW"/>
</dbReference>
<keyword evidence="9" id="KW-1133">Transmembrane helix</keyword>
<dbReference type="PANTHER" id="PTHR21581:SF33">
    <property type="entry name" value="D-ALANYL-D-ALANINE CARBOXYPEPTIDASE DACB"/>
    <property type="match status" value="1"/>
</dbReference>
<dbReference type="InterPro" id="IPR018044">
    <property type="entry name" value="Peptidase_S11"/>
</dbReference>
<evidence type="ECO:0000256" key="9">
    <source>
        <dbReference type="SAM" id="Phobius"/>
    </source>
</evidence>
<evidence type="ECO:0000256" key="1">
    <source>
        <dbReference type="ARBA" id="ARBA00007164"/>
    </source>
</evidence>
<comment type="caution">
    <text evidence="12">The sequence shown here is derived from an EMBL/GenBank/DDBJ whole genome shotgun (WGS) entry which is preliminary data.</text>
</comment>
<evidence type="ECO:0000256" key="2">
    <source>
        <dbReference type="ARBA" id="ARBA00022729"/>
    </source>
</evidence>
<feature type="region of interest" description="Disordered" evidence="8">
    <location>
        <begin position="268"/>
        <end position="300"/>
    </location>
</feature>
<keyword evidence="6" id="KW-0961">Cell wall biogenesis/degradation</keyword>
<keyword evidence="4" id="KW-0133">Cell shape</keyword>
<feature type="transmembrane region" description="Helical" evidence="9">
    <location>
        <begin position="413"/>
        <end position="435"/>
    </location>
</feature>
<keyword evidence="13" id="KW-1185">Reference proteome</keyword>
<evidence type="ECO:0000259" key="11">
    <source>
        <dbReference type="Pfam" id="PF00768"/>
    </source>
</evidence>
<evidence type="ECO:0000256" key="7">
    <source>
        <dbReference type="RuleBase" id="RU004016"/>
    </source>
</evidence>
<feature type="region of interest" description="Disordered" evidence="8">
    <location>
        <begin position="383"/>
        <end position="407"/>
    </location>
</feature>